<dbReference type="Gene3D" id="3.90.190.10">
    <property type="entry name" value="Protein tyrosine phosphatase superfamily"/>
    <property type="match status" value="2"/>
</dbReference>
<name>A0A2P6MPB6_9EUKA</name>
<dbReference type="InterPro" id="IPR050561">
    <property type="entry name" value="PTP"/>
</dbReference>
<evidence type="ECO:0000256" key="5">
    <source>
        <dbReference type="SAM" id="MobiDB-lite"/>
    </source>
</evidence>
<dbReference type="SUPFAM" id="SSF52799">
    <property type="entry name" value="(Phosphotyrosine protein) phosphatases II"/>
    <property type="match status" value="1"/>
</dbReference>
<dbReference type="InterPro" id="IPR003595">
    <property type="entry name" value="Tyr_Pase_cat"/>
</dbReference>
<feature type="region of interest" description="Disordered" evidence="5">
    <location>
        <begin position="1"/>
        <end position="28"/>
    </location>
</feature>
<dbReference type="GO" id="GO:0004725">
    <property type="term" value="F:protein tyrosine phosphatase activity"/>
    <property type="evidence" value="ECO:0007669"/>
    <property type="project" value="UniProtKB-EC"/>
</dbReference>
<dbReference type="EMBL" id="MDYQ01000599">
    <property type="protein sequence ID" value="PRP73537.1"/>
    <property type="molecule type" value="Genomic_DNA"/>
</dbReference>
<dbReference type="EC" id="3.1.3.48" evidence="2"/>
<feature type="compositionally biased region" description="Polar residues" evidence="5">
    <location>
        <begin position="1"/>
        <end position="10"/>
    </location>
</feature>
<keyword evidence="4" id="KW-0904">Protein phosphatase</keyword>
<dbReference type="InterPro" id="IPR020422">
    <property type="entry name" value="TYR_PHOSPHATASE_DUAL_dom"/>
</dbReference>
<dbReference type="OrthoDB" id="266663at2759"/>
<sequence>MDKFTLSSVSGEPLMDVRSSARVRRDEGPHNLVVRSKPLMSGTPISASSAARLAVLRDALQPQIFVSSTQPTRSKSLTPISDKSATMSASIPSSPMGNSHSTSSVRRSLTRSAEPSKLKHTSQQQLIHSPLEGDWKRRSVEVIPDYMYFSETDLSHLKMKKTLGEKQMHYLELTKYDLIEPTWAQSTEYFGPLCIEHLRRWEHVFTSYHPTKSTQTFCFYIKRNDYRTTNLDPRRKEKMLANAVILITTSLVLFCRMNPDRVVDPFLKRYKQFIGFGGTDGLRRGVRVEHCMSGLWKAIQFGLIKNVPVDEKANMLDFSWVIDGKIAACCTPSNASLPAYISYFVNHGVSAVVRLNDCLYEKGPLIKSNIHHLDLPFFDGGVPSSDTVQAFLQFVESREGATVVHCRGGIGRTGTLICCYIMKHYGMTAEEAIGYVRLRRPGAVNCTQQKYLEDLQSNIWKMAQNTQSSKLPGPFMDSVLCSKFDSILRGMGVTFDVDNMDSLVVFSPRQFKTFFLEVRRRVLFPTATRLPFRLPDTSSRIKMDSKQRLVVTLEDLTYLVDNIMSGCRLDVLDDFADVRDSQTRIFG</sequence>
<keyword evidence="3" id="KW-0378">Hydrolase</keyword>
<evidence type="ECO:0000256" key="4">
    <source>
        <dbReference type="ARBA" id="ARBA00022912"/>
    </source>
</evidence>
<dbReference type="InterPro" id="IPR016130">
    <property type="entry name" value="Tyr_Pase_AS"/>
</dbReference>
<evidence type="ECO:0000256" key="1">
    <source>
        <dbReference type="ARBA" id="ARBA00007315"/>
    </source>
</evidence>
<evidence type="ECO:0000313" key="8">
    <source>
        <dbReference type="EMBL" id="PRP73537.1"/>
    </source>
</evidence>
<accession>A0A2P6MPB6</accession>
<dbReference type="GO" id="GO:0051301">
    <property type="term" value="P:cell division"/>
    <property type="evidence" value="ECO:0007669"/>
    <property type="project" value="UniProtKB-KW"/>
</dbReference>
<evidence type="ECO:0000259" key="7">
    <source>
        <dbReference type="PROSITE" id="PS50056"/>
    </source>
</evidence>
<dbReference type="InterPro" id="IPR000387">
    <property type="entry name" value="Tyr_Pase_dom"/>
</dbReference>
<comment type="caution">
    <text evidence="8">The sequence shown here is derived from an EMBL/GenBank/DDBJ whole genome shotgun (WGS) entry which is preliminary data.</text>
</comment>
<feature type="compositionally biased region" description="Low complexity" evidence="5">
    <location>
        <begin position="99"/>
        <end position="112"/>
    </location>
</feature>
<organism evidence="8 9">
    <name type="scientific">Planoprotostelium fungivorum</name>
    <dbReference type="NCBI Taxonomy" id="1890364"/>
    <lineage>
        <taxon>Eukaryota</taxon>
        <taxon>Amoebozoa</taxon>
        <taxon>Evosea</taxon>
        <taxon>Variosea</taxon>
        <taxon>Cavosteliida</taxon>
        <taxon>Cavosteliaceae</taxon>
        <taxon>Planoprotostelium</taxon>
    </lineage>
</organism>
<proteinExistence type="inferred from homology"/>
<keyword evidence="9" id="KW-1185">Reference proteome</keyword>
<dbReference type="SMART" id="SM00195">
    <property type="entry name" value="DSPc"/>
    <property type="match status" value="1"/>
</dbReference>
<dbReference type="InterPro" id="IPR029021">
    <property type="entry name" value="Prot-tyrosine_phosphatase-like"/>
</dbReference>
<dbReference type="PROSITE" id="PS50054">
    <property type="entry name" value="TYR_PHOSPHATASE_DUAL"/>
    <property type="match status" value="1"/>
</dbReference>
<evidence type="ECO:0000259" key="6">
    <source>
        <dbReference type="PROSITE" id="PS50054"/>
    </source>
</evidence>
<feature type="domain" description="Tyrosine specific protein phosphatases" evidence="7">
    <location>
        <begin position="389"/>
        <end position="451"/>
    </location>
</feature>
<dbReference type="PROSITE" id="PS00383">
    <property type="entry name" value="TYR_PHOSPHATASE_1"/>
    <property type="match status" value="1"/>
</dbReference>
<evidence type="ECO:0000313" key="9">
    <source>
        <dbReference type="Proteomes" id="UP000241769"/>
    </source>
</evidence>
<comment type="similarity">
    <text evidence="1">Belongs to the protein-tyrosine phosphatase family. Non-receptor class CDC14 subfamily.</text>
</comment>
<protein>
    <recommendedName>
        <fullName evidence="2">protein-tyrosine-phosphatase</fullName>
        <ecNumber evidence="2">3.1.3.48</ecNumber>
    </recommendedName>
</protein>
<dbReference type="InParanoid" id="A0A2P6MPB6"/>
<feature type="region of interest" description="Disordered" evidence="5">
    <location>
        <begin position="67"/>
        <end position="130"/>
    </location>
</feature>
<dbReference type="Pfam" id="PF22784">
    <property type="entry name" value="PTP-SAK"/>
    <property type="match status" value="1"/>
</dbReference>
<gene>
    <name evidence="8" type="ORF">PROFUN_02546</name>
</gene>
<dbReference type="PROSITE" id="PS50056">
    <property type="entry name" value="TYR_PHOSPHATASE_2"/>
    <property type="match status" value="1"/>
</dbReference>
<dbReference type="STRING" id="1890364.A0A2P6MPB6"/>
<evidence type="ECO:0000256" key="3">
    <source>
        <dbReference type="ARBA" id="ARBA00022801"/>
    </source>
</evidence>
<feature type="compositionally biased region" description="Polar residues" evidence="5">
    <location>
        <begin position="67"/>
        <end position="98"/>
    </location>
</feature>
<dbReference type="Proteomes" id="UP000241769">
    <property type="component" value="Unassembled WGS sequence"/>
</dbReference>
<keyword evidence="8" id="KW-0131">Cell cycle</keyword>
<feature type="domain" description="Tyrosine-protein phosphatase" evidence="6">
    <location>
        <begin position="317"/>
        <end position="464"/>
    </location>
</feature>
<dbReference type="FunFam" id="3.90.190.10:FF:000006">
    <property type="entry name" value="Dual specificity protein phosphatase CDC14B"/>
    <property type="match status" value="1"/>
</dbReference>
<dbReference type="PANTHER" id="PTHR23339">
    <property type="entry name" value="TYROSINE SPECIFIC PROTEIN PHOSPHATASE AND DUAL SPECIFICITY PROTEIN PHOSPHATASE"/>
    <property type="match status" value="1"/>
</dbReference>
<dbReference type="InterPro" id="IPR057023">
    <property type="entry name" value="PTP-SAK"/>
</dbReference>
<evidence type="ECO:0000256" key="2">
    <source>
        <dbReference type="ARBA" id="ARBA00013064"/>
    </source>
</evidence>
<reference evidence="8 9" key="1">
    <citation type="journal article" date="2018" name="Genome Biol. Evol.">
        <title>Multiple Roots of Fruiting Body Formation in Amoebozoa.</title>
        <authorList>
            <person name="Hillmann F."/>
            <person name="Forbes G."/>
            <person name="Novohradska S."/>
            <person name="Ferling I."/>
            <person name="Riege K."/>
            <person name="Groth M."/>
            <person name="Westermann M."/>
            <person name="Marz M."/>
            <person name="Spaller T."/>
            <person name="Winckler T."/>
            <person name="Schaap P."/>
            <person name="Glockner G."/>
        </authorList>
    </citation>
    <scope>NUCLEOTIDE SEQUENCE [LARGE SCALE GENOMIC DNA]</scope>
    <source>
        <strain evidence="8 9">Jena</strain>
    </source>
</reference>
<dbReference type="AlphaFoldDB" id="A0A2P6MPB6"/>
<keyword evidence="8" id="KW-0132">Cell division</keyword>
<dbReference type="SMART" id="SM00404">
    <property type="entry name" value="PTPc_motif"/>
    <property type="match status" value="1"/>
</dbReference>